<dbReference type="SUPFAM" id="SSF100950">
    <property type="entry name" value="NagB/RpiA/CoA transferase-like"/>
    <property type="match status" value="1"/>
</dbReference>
<dbReference type="InterPro" id="IPR037171">
    <property type="entry name" value="NagB/RpiA_transferase-like"/>
</dbReference>
<dbReference type="EMBL" id="JAYKBW010000011">
    <property type="protein sequence ID" value="MEB3075668.1"/>
    <property type="molecule type" value="Genomic_DNA"/>
</dbReference>
<dbReference type="RefSeq" id="WP_323983828.1">
    <property type="nucleotide sequence ID" value="NZ_JAYKBW010000011.1"/>
</dbReference>
<accession>A0ABU5ZBE7</accession>
<evidence type="ECO:0000313" key="2">
    <source>
        <dbReference type="EMBL" id="MEB3075668.1"/>
    </source>
</evidence>
<evidence type="ECO:0000259" key="1">
    <source>
        <dbReference type="Pfam" id="PF02589"/>
    </source>
</evidence>
<gene>
    <name evidence="2" type="ORF">VJJ08_10215</name>
</gene>
<reference evidence="2 3" key="1">
    <citation type="submission" date="2023-12" db="EMBL/GenBank/DDBJ databases">
        <title>Genomic sequences of Capnocytophaga and Parvimonas strains.</title>
        <authorList>
            <person name="Watt R.M."/>
            <person name="Wang M."/>
            <person name="Yang T."/>
            <person name="Tong W.M."/>
        </authorList>
    </citation>
    <scope>NUCLEOTIDE SEQUENCE [LARGE SCALE GENOMIC DNA]</scope>
    <source>
        <strain evidence="2 3">CCUG 13096</strain>
    </source>
</reference>
<keyword evidence="3" id="KW-1185">Reference proteome</keyword>
<dbReference type="Gene3D" id="3.40.50.10420">
    <property type="entry name" value="NagB/RpiA/CoA transferase-like"/>
    <property type="match status" value="1"/>
</dbReference>
<name>A0ABU5ZBE7_9FLAO</name>
<organism evidence="2 3">
    <name type="scientific">Capnocytophaga gingivalis</name>
    <dbReference type="NCBI Taxonomy" id="1017"/>
    <lineage>
        <taxon>Bacteria</taxon>
        <taxon>Pseudomonadati</taxon>
        <taxon>Bacteroidota</taxon>
        <taxon>Flavobacteriia</taxon>
        <taxon>Flavobacteriales</taxon>
        <taxon>Flavobacteriaceae</taxon>
        <taxon>Capnocytophaga</taxon>
    </lineage>
</organism>
<evidence type="ECO:0000313" key="3">
    <source>
        <dbReference type="Proteomes" id="UP001311730"/>
    </source>
</evidence>
<dbReference type="Pfam" id="PF02589">
    <property type="entry name" value="LUD_dom"/>
    <property type="match status" value="1"/>
</dbReference>
<dbReference type="Proteomes" id="UP001311730">
    <property type="component" value="Unassembled WGS sequence"/>
</dbReference>
<dbReference type="InterPro" id="IPR024185">
    <property type="entry name" value="FTHF_cligase-like_sf"/>
</dbReference>
<proteinExistence type="predicted"/>
<comment type="caution">
    <text evidence="2">The sequence shown here is derived from an EMBL/GenBank/DDBJ whole genome shotgun (WGS) entry which is preliminary data.</text>
</comment>
<protein>
    <submittedName>
        <fullName evidence="2">LUD domain-containing protein</fullName>
    </submittedName>
</protein>
<dbReference type="InterPro" id="IPR003741">
    <property type="entry name" value="LUD_dom"/>
</dbReference>
<sequence>MNWLAKLFKGTFSAASSPNPNISEPERELPIDEAFVKNFKDKGGIFVYVEKKEDLPKVFQTVVSEAGEDTFVFTHNEQLEEQLSAEFPDCFITNDQLATHFLTDCEYLVAEEGSVMFSSRQLGQKRLDELPSTLIVVAKISQIVRSLMDAMGGLNRQTYKERPNNIRSLRAFCPPEEKDSIFCENCYRTTYLLLLEDLNTNE</sequence>
<feature type="domain" description="LUD" evidence="1">
    <location>
        <begin position="33"/>
        <end position="156"/>
    </location>
</feature>